<evidence type="ECO:0000256" key="12">
    <source>
        <dbReference type="ARBA" id="ARBA00022723"/>
    </source>
</evidence>
<comment type="cofactor">
    <cofactor evidence="2 18">
        <name>Mg(2+)</name>
        <dbReference type="ChEBI" id="CHEBI:18420"/>
    </cofactor>
</comment>
<gene>
    <name evidence="18 21" type="primary">hisG</name>
    <name evidence="21" type="ORF">MBBWO_15580</name>
</gene>
<evidence type="ECO:0000259" key="20">
    <source>
        <dbReference type="Pfam" id="PF08029"/>
    </source>
</evidence>
<evidence type="ECO:0000256" key="2">
    <source>
        <dbReference type="ARBA" id="ARBA00001946"/>
    </source>
</evidence>
<comment type="catalytic activity">
    <reaction evidence="1 18">
        <text>1-(5-phospho-beta-D-ribosyl)-ATP + diphosphate = 5-phospho-alpha-D-ribose 1-diphosphate + ATP</text>
        <dbReference type="Rhea" id="RHEA:18473"/>
        <dbReference type="ChEBI" id="CHEBI:30616"/>
        <dbReference type="ChEBI" id="CHEBI:33019"/>
        <dbReference type="ChEBI" id="CHEBI:58017"/>
        <dbReference type="ChEBI" id="CHEBI:73183"/>
        <dbReference type="EC" id="2.4.2.17"/>
    </reaction>
</comment>
<evidence type="ECO:0000256" key="4">
    <source>
        <dbReference type="ARBA" id="ARBA00004667"/>
    </source>
</evidence>
<dbReference type="OrthoDB" id="33116at2157"/>
<reference evidence="21 22" key="1">
    <citation type="submission" date="2017-03" db="EMBL/GenBank/DDBJ databases">
        <title>Genome sequence of Methanobrevibacter wosei.</title>
        <authorList>
            <person name="Poehlein A."/>
            <person name="Seedorf H."/>
            <person name="Daniel R."/>
        </authorList>
    </citation>
    <scope>NUCLEOTIDE SEQUENCE [LARGE SCALE GENOMIC DNA]</scope>
    <source>
        <strain evidence="21 22">DSM 11979</strain>
    </source>
</reference>
<proteinExistence type="inferred from homology"/>
<comment type="activity regulation">
    <text evidence="18">Feedback inhibited by histidine.</text>
</comment>
<dbReference type="GO" id="GO:0005524">
    <property type="term" value="F:ATP binding"/>
    <property type="evidence" value="ECO:0007669"/>
    <property type="project" value="UniProtKB-KW"/>
</dbReference>
<keyword evidence="14 18" id="KW-0067">ATP-binding</keyword>
<dbReference type="Proteomes" id="UP000245577">
    <property type="component" value="Unassembled WGS sequence"/>
</dbReference>
<keyword evidence="8 18" id="KW-0963">Cytoplasm</keyword>
<evidence type="ECO:0000256" key="6">
    <source>
        <dbReference type="ARBA" id="ARBA00011946"/>
    </source>
</evidence>
<dbReference type="PANTHER" id="PTHR21403">
    <property type="entry name" value="ATP PHOSPHORIBOSYLTRANSFERASE ATP-PRTASE"/>
    <property type="match status" value="1"/>
</dbReference>
<evidence type="ECO:0000256" key="8">
    <source>
        <dbReference type="ARBA" id="ARBA00022490"/>
    </source>
</evidence>
<sequence length="286" mass="31178">MKLKIAVPSKGRISDPSINILEKAGLGLKDNSNRKLISATHNKDIDVMFARASDIPEFVDNGIVDMGITGVDLIKESESNVVELVDLHIGQTELVIASPEESNINSIEDVTSDMVIATEFPVLTKKYLNKHRLDLKIVKLSGSTEIAPFIGVADLISDLSSTGTTLKMNHLKVIDTILNSTIKLITNEESYKNKKNLVEAVATSIEGVIEAESKKLLMMNVKSSDLDKVKEVMPSMTGPTISEVLSEEKTVAIQAVVDESQVFELVNDLRNAGAKDILVVPIERII</sequence>
<feature type="domain" description="Histidine biosynthesis HisG C-terminal" evidence="20">
    <location>
        <begin position="211"/>
        <end position="284"/>
    </location>
</feature>
<evidence type="ECO:0000256" key="3">
    <source>
        <dbReference type="ARBA" id="ARBA00004496"/>
    </source>
</evidence>
<dbReference type="NCBIfam" id="TIGR03455">
    <property type="entry name" value="HisG_C-term"/>
    <property type="match status" value="1"/>
</dbReference>
<dbReference type="GO" id="GO:0000105">
    <property type="term" value="P:L-histidine biosynthetic process"/>
    <property type="evidence" value="ECO:0007669"/>
    <property type="project" value="UniProtKB-UniRule"/>
</dbReference>
<comment type="caution">
    <text evidence="21">The sequence shown here is derived from an EMBL/GenBank/DDBJ whole genome shotgun (WGS) entry which is preliminary data.</text>
</comment>
<evidence type="ECO:0000256" key="15">
    <source>
        <dbReference type="ARBA" id="ARBA00022842"/>
    </source>
</evidence>
<evidence type="ECO:0000313" key="21">
    <source>
        <dbReference type="EMBL" id="PWB84792.1"/>
    </source>
</evidence>
<evidence type="ECO:0000256" key="16">
    <source>
        <dbReference type="ARBA" id="ARBA00023102"/>
    </source>
</evidence>
<keyword evidence="13 18" id="KW-0547">Nucleotide-binding</keyword>
<dbReference type="PANTHER" id="PTHR21403:SF10">
    <property type="entry name" value="ATP PHOSPHORIBOSYLTRANSFERASE"/>
    <property type="match status" value="1"/>
</dbReference>
<evidence type="ECO:0000256" key="11">
    <source>
        <dbReference type="ARBA" id="ARBA00022679"/>
    </source>
</evidence>
<evidence type="ECO:0000256" key="9">
    <source>
        <dbReference type="ARBA" id="ARBA00022605"/>
    </source>
</evidence>
<evidence type="ECO:0000256" key="14">
    <source>
        <dbReference type="ARBA" id="ARBA00022840"/>
    </source>
</evidence>
<evidence type="ECO:0000256" key="7">
    <source>
        <dbReference type="ARBA" id="ARBA00020998"/>
    </source>
</evidence>
<evidence type="ECO:0000256" key="5">
    <source>
        <dbReference type="ARBA" id="ARBA00007955"/>
    </source>
</evidence>
<dbReference type="Pfam" id="PF08029">
    <property type="entry name" value="HisG_C"/>
    <property type="match status" value="1"/>
</dbReference>
<keyword evidence="9 18" id="KW-0028">Amino-acid biosynthesis</keyword>
<evidence type="ECO:0000256" key="17">
    <source>
        <dbReference type="ARBA" id="ARBA00024861"/>
    </source>
</evidence>
<protein>
    <recommendedName>
        <fullName evidence="7 18">ATP phosphoribosyltransferase</fullName>
        <shortName evidence="18">ATP-PRT</shortName>
        <shortName evidence="18">ATP-PRTase</shortName>
        <ecNumber evidence="6 18">2.4.2.17</ecNumber>
    </recommendedName>
</protein>
<dbReference type="Gene3D" id="3.30.70.120">
    <property type="match status" value="1"/>
</dbReference>
<comment type="pathway">
    <text evidence="4 18">Amino-acid biosynthesis; L-histidine biosynthesis; L-histidine from 5-phospho-alpha-D-ribose 1-diphosphate: step 1/9.</text>
</comment>
<dbReference type="InterPro" id="IPR013115">
    <property type="entry name" value="HisG_C"/>
</dbReference>
<dbReference type="InterPro" id="IPR015867">
    <property type="entry name" value="N-reg_PII/ATP_PRibTrfase_C"/>
</dbReference>
<evidence type="ECO:0000313" key="22">
    <source>
        <dbReference type="Proteomes" id="UP000245577"/>
    </source>
</evidence>
<comment type="function">
    <text evidence="17 18">Catalyzes the condensation of ATP and 5-phosphoribose 1-diphosphate to form N'-(5'-phosphoribosyl)-ATP (PR-ATP). Has a crucial role in the pathway because the rate of histidine biosynthesis seems to be controlled primarily by regulation of HisG enzymatic activity.</text>
</comment>
<dbReference type="PROSITE" id="PS01316">
    <property type="entry name" value="ATP_P_PHORIBOSYLTR"/>
    <property type="match status" value="1"/>
</dbReference>
<evidence type="ECO:0000256" key="1">
    <source>
        <dbReference type="ARBA" id="ARBA00000915"/>
    </source>
</evidence>
<dbReference type="NCBIfam" id="TIGR00070">
    <property type="entry name" value="hisG"/>
    <property type="match status" value="1"/>
</dbReference>
<keyword evidence="16 18" id="KW-0368">Histidine biosynthesis</keyword>
<organism evidence="21 22">
    <name type="scientific">Methanobrevibacter woesei</name>
    <dbReference type="NCBI Taxonomy" id="190976"/>
    <lineage>
        <taxon>Archaea</taxon>
        <taxon>Methanobacteriati</taxon>
        <taxon>Methanobacteriota</taxon>
        <taxon>Methanomada group</taxon>
        <taxon>Methanobacteria</taxon>
        <taxon>Methanobacteriales</taxon>
        <taxon>Methanobacteriaceae</taxon>
        <taxon>Methanobrevibacter</taxon>
    </lineage>
</organism>
<evidence type="ECO:0000256" key="13">
    <source>
        <dbReference type="ARBA" id="ARBA00022741"/>
    </source>
</evidence>
<evidence type="ECO:0000259" key="19">
    <source>
        <dbReference type="Pfam" id="PF01634"/>
    </source>
</evidence>
<comment type="similarity">
    <text evidence="5 18">Belongs to the ATP phosphoribosyltransferase family. Long subfamily.</text>
</comment>
<comment type="subcellular location">
    <subcellularLocation>
        <location evidence="3 18">Cytoplasm</location>
    </subcellularLocation>
</comment>
<keyword evidence="22" id="KW-1185">Reference proteome</keyword>
<dbReference type="SUPFAM" id="SSF54913">
    <property type="entry name" value="GlnB-like"/>
    <property type="match status" value="1"/>
</dbReference>
<dbReference type="AlphaFoldDB" id="A0A2U1S5L5"/>
<dbReference type="EMBL" id="MZGU01000007">
    <property type="protein sequence ID" value="PWB84792.1"/>
    <property type="molecule type" value="Genomic_DNA"/>
</dbReference>
<name>A0A2U1S5L5_9EURY</name>
<keyword evidence="15 18" id="KW-0460">Magnesium</keyword>
<dbReference type="GO" id="GO:0005737">
    <property type="term" value="C:cytoplasm"/>
    <property type="evidence" value="ECO:0007669"/>
    <property type="project" value="UniProtKB-SubCell"/>
</dbReference>
<evidence type="ECO:0000256" key="18">
    <source>
        <dbReference type="HAMAP-Rule" id="MF_00079"/>
    </source>
</evidence>
<keyword evidence="12 18" id="KW-0479">Metal-binding</keyword>
<dbReference type="GO" id="GO:0000287">
    <property type="term" value="F:magnesium ion binding"/>
    <property type="evidence" value="ECO:0007669"/>
    <property type="project" value="UniProtKB-UniRule"/>
</dbReference>
<dbReference type="HAMAP" id="MF_00079">
    <property type="entry name" value="HisG_Long"/>
    <property type="match status" value="1"/>
</dbReference>
<dbReference type="Pfam" id="PF01634">
    <property type="entry name" value="HisG"/>
    <property type="match status" value="1"/>
</dbReference>
<dbReference type="FunFam" id="3.30.70.120:FF:000002">
    <property type="entry name" value="ATP phosphoribosyltransferase"/>
    <property type="match status" value="1"/>
</dbReference>
<dbReference type="EC" id="2.4.2.17" evidence="6 18"/>
<dbReference type="InterPro" id="IPR020621">
    <property type="entry name" value="ATP-PRT_HisG_long"/>
</dbReference>
<dbReference type="RefSeq" id="WP_116670335.1">
    <property type="nucleotide sequence ID" value="NZ_MZGU01000007.1"/>
</dbReference>
<dbReference type="InterPro" id="IPR001348">
    <property type="entry name" value="ATP_PRibTrfase_HisG"/>
</dbReference>
<feature type="domain" description="ATP phosphoribosyltransferase catalytic" evidence="19">
    <location>
        <begin position="51"/>
        <end position="206"/>
    </location>
</feature>
<keyword evidence="11 18" id="KW-0808">Transferase</keyword>
<dbReference type="UniPathway" id="UPA00031">
    <property type="reaction ID" value="UER00006"/>
</dbReference>
<dbReference type="InterPro" id="IPR018198">
    <property type="entry name" value="ATP_PRibTrfase_CS"/>
</dbReference>
<evidence type="ECO:0000256" key="10">
    <source>
        <dbReference type="ARBA" id="ARBA00022676"/>
    </source>
</evidence>
<dbReference type="Gene3D" id="3.40.190.10">
    <property type="entry name" value="Periplasmic binding protein-like II"/>
    <property type="match status" value="2"/>
</dbReference>
<dbReference type="SUPFAM" id="SSF53850">
    <property type="entry name" value="Periplasmic binding protein-like II"/>
    <property type="match status" value="1"/>
</dbReference>
<accession>A0A2U1S5L5</accession>
<keyword evidence="10 18" id="KW-0328">Glycosyltransferase</keyword>
<dbReference type="InterPro" id="IPR013820">
    <property type="entry name" value="ATP_PRibTrfase_cat"/>
</dbReference>
<dbReference type="GO" id="GO:0003879">
    <property type="term" value="F:ATP phosphoribosyltransferase activity"/>
    <property type="evidence" value="ECO:0007669"/>
    <property type="project" value="UniProtKB-UniRule"/>
</dbReference>
<dbReference type="InterPro" id="IPR011322">
    <property type="entry name" value="N-reg_PII-like_a/b"/>
</dbReference>